<keyword evidence="10" id="KW-0443">Lipid metabolism</keyword>
<evidence type="ECO:0000256" key="15">
    <source>
        <dbReference type="ARBA" id="ARBA00079588"/>
    </source>
</evidence>
<organism evidence="20 21">
    <name type="scientific">Mycolicibacterium porcinum</name>
    <dbReference type="NCBI Taxonomy" id="39693"/>
    <lineage>
        <taxon>Bacteria</taxon>
        <taxon>Bacillati</taxon>
        <taxon>Actinomycetota</taxon>
        <taxon>Actinomycetes</taxon>
        <taxon>Mycobacteriales</taxon>
        <taxon>Mycobacteriaceae</taxon>
        <taxon>Mycolicibacterium</taxon>
    </lineage>
</organism>
<dbReference type="PROSITE" id="PS00086">
    <property type="entry name" value="CYTOCHROME_P450"/>
    <property type="match status" value="1"/>
</dbReference>
<comment type="cofactor">
    <cofactor evidence="1">
        <name>heme</name>
        <dbReference type="ChEBI" id="CHEBI:30413"/>
    </cofactor>
</comment>
<evidence type="ECO:0000256" key="14">
    <source>
        <dbReference type="ARBA" id="ARBA00070775"/>
    </source>
</evidence>
<dbReference type="EMBL" id="JACKVC010000010">
    <property type="protein sequence ID" value="MCV7388091.1"/>
    <property type="molecule type" value="Genomic_DNA"/>
</dbReference>
<evidence type="ECO:0000256" key="8">
    <source>
        <dbReference type="ARBA" id="ARBA00023004"/>
    </source>
</evidence>
<keyword evidence="3" id="KW-0153">Cholesterol metabolism</keyword>
<gene>
    <name evidence="20" type="ORF">H5P34_08540</name>
</gene>
<name>A0AAW5T045_9MYCO</name>
<sequence length="421" mass="47382">MTQHVDDVQGERSDGAITPSELSVHDNALIERLVHQFDHHDPRLGECFDAVYAQMRTQCPVAHSDQHGGFWTLSSYETVHYAMQHYELFTTAPSVNIPAGLGQKRPLLPMEVDPPVQSRYRTLLMPVFSPRRMKAIEGRIRDVADSLIDGFIEDGECDFVTDFAEQLPTVIFTEMMGLPLDQAPRFHNWKNILLHGHHDDPDGQIRARAGQELNEYLTELLAARKQQPGEDIISTLHGAEVDGDKLTDEEILDMTYLLFLAGLDTVASSLGLHFLHFAQRVDLRRQLTDPETIPLAVEEMLRVESLILAGRTATQDVEIGGQLIRKGDRVLINTVAAGRDPDVFDNPDEIRFDRGRSRHVAFGVGPHRCAGSHLARIELAIAYEHWHRRIPEYRIKDGVTVTRHASSVAGISTLPLVWDRP</sequence>
<evidence type="ECO:0000313" key="21">
    <source>
        <dbReference type="Proteomes" id="UP001141659"/>
    </source>
</evidence>
<dbReference type="PANTHER" id="PTHR46696:SF6">
    <property type="entry name" value="P450, PUTATIVE (EUROFUNG)-RELATED"/>
    <property type="match status" value="1"/>
</dbReference>
<keyword evidence="8 18" id="KW-0408">Iron</keyword>
<dbReference type="PANTHER" id="PTHR46696">
    <property type="entry name" value="P450, PUTATIVE (EUROFUNG)-RELATED"/>
    <property type="match status" value="1"/>
</dbReference>
<evidence type="ECO:0000256" key="9">
    <source>
        <dbReference type="ARBA" id="ARBA00023033"/>
    </source>
</evidence>
<evidence type="ECO:0000256" key="2">
    <source>
        <dbReference type="ARBA" id="ARBA00010617"/>
    </source>
</evidence>
<comment type="pathway">
    <text evidence="13">Steroid metabolism; cholesterol degradation.</text>
</comment>
<keyword evidence="6" id="KW-0442">Lipid degradation</keyword>
<reference evidence="20" key="2">
    <citation type="journal article" date="2022" name="BMC Genomics">
        <title>Comparative genome analysis of mycobacteria focusing on tRNA and non-coding RNA.</title>
        <authorList>
            <person name="Behra P.R.K."/>
            <person name="Pettersson B.M.F."/>
            <person name="Ramesh M."/>
            <person name="Das S."/>
            <person name="Dasgupta S."/>
            <person name="Kirsebom L.A."/>
        </authorList>
    </citation>
    <scope>NUCLEOTIDE SEQUENCE</scope>
    <source>
        <strain evidence="20">DSM 44242</strain>
    </source>
</reference>
<dbReference type="GO" id="GO:0005506">
    <property type="term" value="F:iron ion binding"/>
    <property type="evidence" value="ECO:0007669"/>
    <property type="project" value="InterPro"/>
</dbReference>
<evidence type="ECO:0000313" key="20">
    <source>
        <dbReference type="EMBL" id="MCV7388091.1"/>
    </source>
</evidence>
<reference evidence="20" key="1">
    <citation type="submission" date="2020-07" db="EMBL/GenBank/DDBJ databases">
        <authorList>
            <person name="Pettersson B.M.F."/>
            <person name="Behra P.R.K."/>
            <person name="Ramesh M."/>
            <person name="Das S."/>
            <person name="Dasgupta S."/>
            <person name="Kirsebom L.A."/>
        </authorList>
    </citation>
    <scope>NUCLEOTIDE SEQUENCE</scope>
    <source>
        <strain evidence="20">DSM 44242</strain>
    </source>
</reference>
<dbReference type="InterPro" id="IPR001128">
    <property type="entry name" value="Cyt_P450"/>
</dbReference>
<keyword evidence="4 18" id="KW-0349">Heme</keyword>
<dbReference type="PRINTS" id="PR00385">
    <property type="entry name" value="P450"/>
</dbReference>
<feature type="compositionally biased region" description="Basic and acidic residues" evidence="19">
    <location>
        <begin position="1"/>
        <end position="14"/>
    </location>
</feature>
<evidence type="ECO:0000256" key="1">
    <source>
        <dbReference type="ARBA" id="ARBA00001971"/>
    </source>
</evidence>
<dbReference type="PRINTS" id="PR00359">
    <property type="entry name" value="BP450"/>
</dbReference>
<keyword evidence="7 18" id="KW-0560">Oxidoreductase</keyword>
<dbReference type="InterPro" id="IPR002397">
    <property type="entry name" value="Cyt_P450_B"/>
</dbReference>
<dbReference type="InterPro" id="IPR017972">
    <property type="entry name" value="Cyt_P450_CS"/>
</dbReference>
<dbReference type="GO" id="GO:0016042">
    <property type="term" value="P:lipid catabolic process"/>
    <property type="evidence" value="ECO:0007669"/>
    <property type="project" value="UniProtKB-KW"/>
</dbReference>
<evidence type="ECO:0000256" key="10">
    <source>
        <dbReference type="ARBA" id="ARBA00023098"/>
    </source>
</evidence>
<dbReference type="SUPFAM" id="SSF48264">
    <property type="entry name" value="Cytochrome P450"/>
    <property type="match status" value="1"/>
</dbReference>
<comment type="caution">
    <text evidence="20">The sequence shown here is derived from an EMBL/GenBank/DDBJ whole genome shotgun (WGS) entry which is preliminary data.</text>
</comment>
<dbReference type="GO" id="GO:0004497">
    <property type="term" value="F:monooxygenase activity"/>
    <property type="evidence" value="ECO:0007669"/>
    <property type="project" value="UniProtKB-KW"/>
</dbReference>
<dbReference type="Proteomes" id="UP001141659">
    <property type="component" value="Unassembled WGS sequence"/>
</dbReference>
<keyword evidence="9 18" id="KW-0503">Monooxygenase</keyword>
<evidence type="ECO:0000256" key="16">
    <source>
        <dbReference type="ARBA" id="ARBA00082981"/>
    </source>
</evidence>
<evidence type="ECO:0000256" key="13">
    <source>
        <dbReference type="ARBA" id="ARBA00049645"/>
    </source>
</evidence>
<feature type="region of interest" description="Disordered" evidence="19">
    <location>
        <begin position="1"/>
        <end position="20"/>
    </location>
</feature>
<keyword evidence="12" id="KW-0753">Steroid metabolism</keyword>
<evidence type="ECO:0000256" key="17">
    <source>
        <dbReference type="ARBA" id="ARBA00083909"/>
    </source>
</evidence>
<dbReference type="AlphaFoldDB" id="A0AAW5T045"/>
<evidence type="ECO:0000256" key="7">
    <source>
        <dbReference type="ARBA" id="ARBA00023002"/>
    </source>
</evidence>
<dbReference type="GO" id="GO:0008203">
    <property type="term" value="P:cholesterol metabolic process"/>
    <property type="evidence" value="ECO:0007669"/>
    <property type="project" value="UniProtKB-KW"/>
</dbReference>
<evidence type="ECO:0000256" key="4">
    <source>
        <dbReference type="ARBA" id="ARBA00022617"/>
    </source>
</evidence>
<evidence type="ECO:0000256" key="12">
    <source>
        <dbReference type="ARBA" id="ARBA00023221"/>
    </source>
</evidence>
<keyword evidence="5 18" id="KW-0479">Metal-binding</keyword>
<dbReference type="InterPro" id="IPR036396">
    <property type="entry name" value="Cyt_P450_sf"/>
</dbReference>
<evidence type="ECO:0000256" key="18">
    <source>
        <dbReference type="RuleBase" id="RU000461"/>
    </source>
</evidence>
<dbReference type="GO" id="GO:0020037">
    <property type="term" value="F:heme binding"/>
    <property type="evidence" value="ECO:0007669"/>
    <property type="project" value="InterPro"/>
</dbReference>
<evidence type="ECO:0000256" key="11">
    <source>
        <dbReference type="ARBA" id="ARBA00023166"/>
    </source>
</evidence>
<accession>A0AAW5T045</accession>
<evidence type="ECO:0000256" key="6">
    <source>
        <dbReference type="ARBA" id="ARBA00022963"/>
    </source>
</evidence>
<comment type="similarity">
    <text evidence="2 18">Belongs to the cytochrome P450 family.</text>
</comment>
<dbReference type="RefSeq" id="WP_081814207.1">
    <property type="nucleotide sequence ID" value="NZ_JACKVC010000010.1"/>
</dbReference>
<dbReference type="Gene3D" id="1.10.630.10">
    <property type="entry name" value="Cytochrome P450"/>
    <property type="match status" value="1"/>
</dbReference>
<keyword evidence="11" id="KW-1207">Sterol metabolism</keyword>
<dbReference type="FunFam" id="1.10.630.10:FF:000018">
    <property type="entry name" value="Cytochrome P450 monooxygenase"/>
    <property type="match status" value="1"/>
</dbReference>
<dbReference type="GO" id="GO:0016705">
    <property type="term" value="F:oxidoreductase activity, acting on paired donors, with incorporation or reduction of molecular oxygen"/>
    <property type="evidence" value="ECO:0007669"/>
    <property type="project" value="InterPro"/>
</dbReference>
<dbReference type="CDD" id="cd11035">
    <property type="entry name" value="P450cam-like"/>
    <property type="match status" value="1"/>
</dbReference>
<evidence type="ECO:0000256" key="19">
    <source>
        <dbReference type="SAM" id="MobiDB-lite"/>
    </source>
</evidence>
<dbReference type="Pfam" id="PF00067">
    <property type="entry name" value="p450"/>
    <property type="match status" value="2"/>
</dbReference>
<protein>
    <recommendedName>
        <fullName evidence="14">Steroid C26-monooxygenase</fullName>
    </recommendedName>
    <alternativeName>
        <fullName evidence="15">Cholest-4-en-3-one C26-monooxygenase</fullName>
    </alternativeName>
    <alternativeName>
        <fullName evidence="17">Cholesterol C26-monooxygenase</fullName>
    </alternativeName>
    <alternativeName>
        <fullName evidence="16">Steroid C27-monooxygenase</fullName>
    </alternativeName>
</protein>
<proteinExistence type="inferred from homology"/>
<evidence type="ECO:0000256" key="3">
    <source>
        <dbReference type="ARBA" id="ARBA00022548"/>
    </source>
</evidence>
<evidence type="ECO:0000256" key="5">
    <source>
        <dbReference type="ARBA" id="ARBA00022723"/>
    </source>
</evidence>